<sequence length="211" mass="23360">MKRGDLDNGKGSIGVNVEGKKLRKKSLKSNEEKNRKRDLYDMMPFREADDFSQGETDSNHNTLFKRATTVESSPACGTQCIVIIVICSVSVLSLALGISYFVLRKHSKSKINPGRSKGNNKPIDSGSPDNHPLILPDTVPEAWNIDIPNEIIKENFAFAEKFTTENPPQEELPPIDIIPIIQELGGAKAWEWLPVESSETEPTISISNDGK</sequence>
<organism evidence="3 4">
    <name type="scientific">Acaulospora morrowiae</name>
    <dbReference type="NCBI Taxonomy" id="94023"/>
    <lineage>
        <taxon>Eukaryota</taxon>
        <taxon>Fungi</taxon>
        <taxon>Fungi incertae sedis</taxon>
        <taxon>Mucoromycota</taxon>
        <taxon>Glomeromycotina</taxon>
        <taxon>Glomeromycetes</taxon>
        <taxon>Diversisporales</taxon>
        <taxon>Acaulosporaceae</taxon>
        <taxon>Acaulospora</taxon>
    </lineage>
</organism>
<keyword evidence="2" id="KW-0472">Membrane</keyword>
<keyword evidence="2" id="KW-1133">Transmembrane helix</keyword>
<dbReference type="AlphaFoldDB" id="A0A9N9IGZ2"/>
<feature type="compositionally biased region" description="Basic and acidic residues" evidence="1">
    <location>
        <begin position="28"/>
        <end position="38"/>
    </location>
</feature>
<gene>
    <name evidence="3" type="ORF">AMORRO_LOCUS14427</name>
</gene>
<keyword evidence="2" id="KW-0812">Transmembrane</keyword>
<feature type="transmembrane region" description="Helical" evidence="2">
    <location>
        <begin position="81"/>
        <end position="103"/>
    </location>
</feature>
<proteinExistence type="predicted"/>
<feature type="region of interest" description="Disordered" evidence="1">
    <location>
        <begin position="1"/>
        <end position="38"/>
    </location>
</feature>
<evidence type="ECO:0000256" key="2">
    <source>
        <dbReference type="SAM" id="Phobius"/>
    </source>
</evidence>
<comment type="caution">
    <text evidence="3">The sequence shown here is derived from an EMBL/GenBank/DDBJ whole genome shotgun (WGS) entry which is preliminary data.</text>
</comment>
<dbReference type="EMBL" id="CAJVPV010028553">
    <property type="protein sequence ID" value="CAG8736725.1"/>
    <property type="molecule type" value="Genomic_DNA"/>
</dbReference>
<evidence type="ECO:0000256" key="1">
    <source>
        <dbReference type="SAM" id="MobiDB-lite"/>
    </source>
</evidence>
<reference evidence="3" key="1">
    <citation type="submission" date="2021-06" db="EMBL/GenBank/DDBJ databases">
        <authorList>
            <person name="Kallberg Y."/>
            <person name="Tangrot J."/>
            <person name="Rosling A."/>
        </authorList>
    </citation>
    <scope>NUCLEOTIDE SEQUENCE</scope>
    <source>
        <strain evidence="3">CL551</strain>
    </source>
</reference>
<feature type="region of interest" description="Disordered" evidence="1">
    <location>
        <begin position="111"/>
        <end position="132"/>
    </location>
</feature>
<name>A0A9N9IGZ2_9GLOM</name>
<accession>A0A9N9IGZ2</accession>
<evidence type="ECO:0000313" key="3">
    <source>
        <dbReference type="EMBL" id="CAG8736725.1"/>
    </source>
</evidence>
<feature type="non-terminal residue" evidence="3">
    <location>
        <position position="211"/>
    </location>
</feature>
<keyword evidence="4" id="KW-1185">Reference proteome</keyword>
<dbReference type="Proteomes" id="UP000789342">
    <property type="component" value="Unassembled WGS sequence"/>
</dbReference>
<evidence type="ECO:0000313" key="4">
    <source>
        <dbReference type="Proteomes" id="UP000789342"/>
    </source>
</evidence>
<protein>
    <submittedName>
        <fullName evidence="3">12963_t:CDS:1</fullName>
    </submittedName>
</protein>